<accession>A0A0N1MT48</accession>
<gene>
    <name evidence="13" type="ORF">ADS77_09165</name>
</gene>
<dbReference type="CDD" id="cd16922">
    <property type="entry name" value="HATPase_EvgS-ArcB-TorS-like"/>
    <property type="match status" value="1"/>
</dbReference>
<dbReference type="InterPro" id="IPR001789">
    <property type="entry name" value="Sig_transdc_resp-reg_receiver"/>
</dbReference>
<dbReference type="InterPro" id="IPR004358">
    <property type="entry name" value="Sig_transdc_His_kin-like_C"/>
</dbReference>
<dbReference type="EC" id="2.7.13.3" evidence="2"/>
<dbReference type="PANTHER" id="PTHR45339:SF1">
    <property type="entry name" value="HYBRID SIGNAL TRANSDUCTION HISTIDINE KINASE J"/>
    <property type="match status" value="1"/>
</dbReference>
<reference evidence="13 14" key="1">
    <citation type="submission" date="2015-08" db="EMBL/GenBank/DDBJ databases">
        <title>Draft Genome Sequence of Pseudoalteromonas porphyrae UCD-SED14.</title>
        <authorList>
            <person name="Coil D.A."/>
            <person name="Jospin G."/>
            <person name="Lee R.D."/>
            <person name="Eisen J.A."/>
        </authorList>
    </citation>
    <scope>NUCLEOTIDE SEQUENCE [LARGE SCALE GENOMIC DNA]</scope>
    <source>
        <strain evidence="13 14">UCD-SED14</strain>
    </source>
</reference>
<dbReference type="PROSITE" id="PS50110">
    <property type="entry name" value="RESPONSE_REGULATORY"/>
    <property type="match status" value="2"/>
</dbReference>
<dbReference type="Pfam" id="PF02518">
    <property type="entry name" value="HATPase_c"/>
    <property type="match status" value="1"/>
</dbReference>
<evidence type="ECO:0000259" key="10">
    <source>
        <dbReference type="PROSITE" id="PS50110"/>
    </source>
</evidence>
<dbReference type="Gene3D" id="1.10.287.130">
    <property type="match status" value="1"/>
</dbReference>
<dbReference type="PANTHER" id="PTHR45339">
    <property type="entry name" value="HYBRID SIGNAL TRANSDUCTION HISTIDINE KINASE J"/>
    <property type="match status" value="1"/>
</dbReference>
<evidence type="ECO:0000256" key="7">
    <source>
        <dbReference type="PROSITE-ProRule" id="PRU00169"/>
    </source>
</evidence>
<evidence type="ECO:0000256" key="6">
    <source>
        <dbReference type="ARBA" id="ARBA00023012"/>
    </source>
</evidence>
<sequence length="1585" mass="178066">MKKSVLDSKVQSIRSKLIVTFIIISLAPLCLLSWFSFIHVTNSLDKSARIELRELSSIGKQFADIWFADHIKDLYLLNEQLRHSPLHKQLLVNEFVGRYDFVNQIHILANPINTPIPVTDGLFSHLHQDQLITMLAQIEQGKPSVFVSVLGEKAHNHFIALPMGEGDQRLKSIVLVDVNFQGLLKNLAHIHDINEKLTFYIIKNGELVQNTDTDGGLSFTENLTDEQPLDKVFSYTKTDGAKYYAILSDLDFLNATGWQLVVEKPAAVMLEGATEYKKLAVWLNGFALLVILMLSWWFGRRLSNPLIVLANATTQVTQGLRENIPILNDSSELNQLSIDLEQLITVKAQHQTRLQEQSAALQLALKELAEQKSALDEHAIVAVTDIKGTISFVNKKFCEISGYEEAELLGQNHRILNSGTHSRSFFENMYNTLEKGNVWHAQICNRNKSGALYWLDTTIAPFLNEQGKPQSYIAIRTDITSLKLQEMELEQHKTQLELVLDSTAVGVWDWYIDTSKVYFNNRWAEIIGYDLKELEPTTINTWLDNVHPDDAIVSEKKLTEHFCGQSDNYVAESRMKHKNGQWVWILDTGRVVEWNSDGTPKRMIGTHLDITAHKETEYQLQQSRDRFASLVGNIPGIVYRCKHDKQWTMLYMSDQTKAITGYEPFDIVDNYQLSFAQIVHPDDVQHIETVINEQVALKLPWSVEYRLIALDGNVHWVHEKGQGVYDSQGNVLYLDGFILDITERYNTQLQLYRQQSLLETMSKQGQIGAWEVDLEANTIYWSEEVKAIHEVSDDFEPVITQALDFYKEGEHRDKISELFENAVIRGNSWDVELIIITQTGKERWVKSIGQVELKDERCVRVYGSFQNIDTYKRLELESEKTNQYNTNLASITVSPDVLAGDFSAVKDLVAQSMCDVLNVQRASVWILERGTNKMHCVSLYVDGSGFSQDTLCLDITAYPDYFKAIFENGLVAIDNVDTHHASLDFVKDYSRPLNIKSMLDAVISTGEGILGVLCAESVGEQHNWSQNEETYLRSLATLVGSVLMSQSRKKTAEELKVALAKANDAALAKSQFLATMSHEIRTPMNGVLGMLELIELEPLTKPVETKVGIAKNSAHSLLSVINDILDFSKVEAGKIDLESINFNARDLIGEVAESQALKAQEKQIEIILDLVALVPSQFKGDPGRIRQVLTNLLSNAVKFTSQGEVVITAAVQNIDQQYQLSIKVKDSGIGIPLAKQQSLFSPFSQVDASTTREYGGSGLGLAICKQLCELMGGAVTLYSEVDNGCEFTATVMLELGTEQERSIPTIDMHKLRVLVVDDNETNRLVISQQLAHWGASVALACDAEQALAMCQTCIDNKDPLYDIAVLDMQMPKMDGIQLCRLLKANEHFKAMPLVMMTSIAGLEGAQRYSDAGFQAYFPKPITTADLISAMAVITDKDKALDLPMITSGYISSLRNTKQDPTHHLLLVEDNLINQKVSQLMLSKLNYQVTLAENGQEAVDILAQKPAHFFDLVLMDCQMPIMDGFDATRSIRQGNAGTKHQEITIIALTANAMDEDKELCLASGMDDYLTKPIQLQTLKEKLEQYH</sequence>
<dbReference type="NCBIfam" id="TIGR00229">
    <property type="entry name" value="sensory_box"/>
    <property type="match status" value="3"/>
</dbReference>
<evidence type="ECO:0000256" key="2">
    <source>
        <dbReference type="ARBA" id="ARBA00012438"/>
    </source>
</evidence>
<keyword evidence="8" id="KW-0472">Membrane</keyword>
<evidence type="ECO:0000256" key="8">
    <source>
        <dbReference type="SAM" id="Phobius"/>
    </source>
</evidence>
<dbReference type="SMART" id="SM00448">
    <property type="entry name" value="REC"/>
    <property type="match status" value="2"/>
</dbReference>
<dbReference type="InterPro" id="IPR029016">
    <property type="entry name" value="GAF-like_dom_sf"/>
</dbReference>
<feature type="domain" description="Response regulatory" evidence="10">
    <location>
        <begin position="1312"/>
        <end position="1434"/>
    </location>
</feature>
<dbReference type="InterPro" id="IPR000014">
    <property type="entry name" value="PAS"/>
</dbReference>
<feature type="transmembrane region" description="Helical" evidence="8">
    <location>
        <begin position="17"/>
        <end position="40"/>
    </location>
</feature>
<evidence type="ECO:0000256" key="5">
    <source>
        <dbReference type="ARBA" id="ARBA00022777"/>
    </source>
</evidence>
<dbReference type="Gene3D" id="3.40.50.2300">
    <property type="match status" value="2"/>
</dbReference>
<dbReference type="SMART" id="SM00388">
    <property type="entry name" value="HisKA"/>
    <property type="match status" value="1"/>
</dbReference>
<dbReference type="PATRIC" id="fig|187330.3.peg.3910"/>
<evidence type="ECO:0000259" key="11">
    <source>
        <dbReference type="PROSITE" id="PS50112"/>
    </source>
</evidence>
<dbReference type="Gene3D" id="3.30.450.40">
    <property type="match status" value="1"/>
</dbReference>
<dbReference type="InterPro" id="IPR003018">
    <property type="entry name" value="GAF"/>
</dbReference>
<evidence type="ECO:0000259" key="9">
    <source>
        <dbReference type="PROSITE" id="PS50109"/>
    </source>
</evidence>
<dbReference type="CDD" id="cd17546">
    <property type="entry name" value="REC_hyHK_CKI1_RcsC-like"/>
    <property type="match status" value="1"/>
</dbReference>
<feature type="domain" description="PAC" evidence="12">
    <location>
        <begin position="437"/>
        <end position="491"/>
    </location>
</feature>
<dbReference type="Pfam" id="PF00072">
    <property type="entry name" value="Response_reg"/>
    <property type="match status" value="2"/>
</dbReference>
<keyword evidence="8" id="KW-1133">Transmembrane helix</keyword>
<keyword evidence="5 13" id="KW-0418">Kinase</keyword>
<dbReference type="Gene3D" id="3.30.450.20">
    <property type="entry name" value="PAS domain"/>
    <property type="match status" value="4"/>
</dbReference>
<comment type="catalytic activity">
    <reaction evidence="1">
        <text>ATP + protein L-histidine = ADP + protein N-phospho-L-histidine.</text>
        <dbReference type="EC" id="2.7.13.3"/>
    </reaction>
</comment>
<feature type="domain" description="PAS" evidence="11">
    <location>
        <begin position="492"/>
        <end position="550"/>
    </location>
</feature>
<name>A0A0N1MT48_9GAMM</name>
<keyword evidence="14" id="KW-1185">Reference proteome</keyword>
<dbReference type="InterPro" id="IPR036890">
    <property type="entry name" value="HATPase_C_sf"/>
</dbReference>
<feature type="domain" description="PAC" evidence="12">
    <location>
        <begin position="569"/>
        <end position="622"/>
    </location>
</feature>
<dbReference type="RefSeq" id="WP_054454011.1">
    <property type="nucleotide sequence ID" value="NZ_LHPH01000008.1"/>
</dbReference>
<feature type="modified residue" description="4-aspartylphosphate" evidence="7">
    <location>
        <position position="1367"/>
    </location>
</feature>
<feature type="domain" description="PAS" evidence="11">
    <location>
        <begin position="381"/>
        <end position="412"/>
    </location>
</feature>
<dbReference type="Pfam" id="PF08447">
    <property type="entry name" value="PAS_3"/>
    <property type="match status" value="2"/>
</dbReference>
<keyword evidence="4" id="KW-0808">Transferase</keyword>
<dbReference type="CDD" id="cd00130">
    <property type="entry name" value="PAS"/>
    <property type="match status" value="3"/>
</dbReference>
<dbReference type="Pfam" id="PF13426">
    <property type="entry name" value="PAS_9"/>
    <property type="match status" value="1"/>
</dbReference>
<comment type="caution">
    <text evidence="13">The sequence shown here is derived from an EMBL/GenBank/DDBJ whole genome shotgun (WGS) entry which is preliminary data.</text>
</comment>
<dbReference type="STRING" id="187330.AMS58_10555"/>
<dbReference type="SMART" id="SM00065">
    <property type="entry name" value="GAF"/>
    <property type="match status" value="1"/>
</dbReference>
<dbReference type="SUPFAM" id="SSF55874">
    <property type="entry name" value="ATPase domain of HSP90 chaperone/DNA topoisomerase II/histidine kinase"/>
    <property type="match status" value="1"/>
</dbReference>
<feature type="transmembrane region" description="Helical" evidence="8">
    <location>
        <begin position="279"/>
        <end position="298"/>
    </location>
</feature>
<dbReference type="EMBL" id="LHPH01000008">
    <property type="protein sequence ID" value="KPH63445.1"/>
    <property type="molecule type" value="Genomic_DNA"/>
</dbReference>
<evidence type="ECO:0000313" key="13">
    <source>
        <dbReference type="EMBL" id="KPH63445.1"/>
    </source>
</evidence>
<dbReference type="SUPFAM" id="SSF55781">
    <property type="entry name" value="GAF domain-like"/>
    <property type="match status" value="1"/>
</dbReference>
<dbReference type="SUPFAM" id="SSF52172">
    <property type="entry name" value="CheY-like"/>
    <property type="match status" value="2"/>
</dbReference>
<dbReference type="SMART" id="SM00091">
    <property type="entry name" value="PAS"/>
    <property type="match status" value="4"/>
</dbReference>
<evidence type="ECO:0000259" key="12">
    <source>
        <dbReference type="PROSITE" id="PS50113"/>
    </source>
</evidence>
<evidence type="ECO:0000256" key="1">
    <source>
        <dbReference type="ARBA" id="ARBA00000085"/>
    </source>
</evidence>
<dbReference type="Pfam" id="PF00512">
    <property type="entry name" value="HisKA"/>
    <property type="match status" value="1"/>
</dbReference>
<dbReference type="Gene3D" id="3.30.565.10">
    <property type="entry name" value="Histidine kinase-like ATPase, C-terminal domain"/>
    <property type="match status" value="1"/>
</dbReference>
<proteinExistence type="predicted"/>
<dbReference type="InterPro" id="IPR035965">
    <property type="entry name" value="PAS-like_dom_sf"/>
</dbReference>
<dbReference type="PRINTS" id="PR00344">
    <property type="entry name" value="BCTRLSENSOR"/>
</dbReference>
<keyword evidence="8" id="KW-0812">Transmembrane</keyword>
<keyword evidence="3 7" id="KW-0597">Phosphoprotein</keyword>
<feature type="domain" description="Histidine kinase" evidence="9">
    <location>
        <begin position="1075"/>
        <end position="1295"/>
    </location>
</feature>
<evidence type="ECO:0000313" key="14">
    <source>
        <dbReference type="Proteomes" id="UP000037848"/>
    </source>
</evidence>
<dbReference type="PROSITE" id="PS50113">
    <property type="entry name" value="PAC"/>
    <property type="match status" value="3"/>
</dbReference>
<dbReference type="InterPro" id="IPR013655">
    <property type="entry name" value="PAS_fold_3"/>
</dbReference>
<dbReference type="OrthoDB" id="9810730at2"/>
<dbReference type="InterPro" id="IPR005467">
    <property type="entry name" value="His_kinase_dom"/>
</dbReference>
<dbReference type="SMART" id="SM00086">
    <property type="entry name" value="PAC"/>
    <property type="match status" value="3"/>
</dbReference>
<dbReference type="FunFam" id="3.30.565.10:FF:000010">
    <property type="entry name" value="Sensor histidine kinase RcsC"/>
    <property type="match status" value="1"/>
</dbReference>
<dbReference type="SUPFAM" id="SSF47384">
    <property type="entry name" value="Homodimeric domain of signal transducing histidine kinase"/>
    <property type="match status" value="1"/>
</dbReference>
<evidence type="ECO:0000256" key="4">
    <source>
        <dbReference type="ARBA" id="ARBA00022679"/>
    </source>
</evidence>
<dbReference type="PROSITE" id="PS50109">
    <property type="entry name" value="HIS_KIN"/>
    <property type="match status" value="1"/>
</dbReference>
<dbReference type="SUPFAM" id="SSF55785">
    <property type="entry name" value="PYP-like sensor domain (PAS domain)"/>
    <property type="match status" value="4"/>
</dbReference>
<dbReference type="InterPro" id="IPR003594">
    <property type="entry name" value="HATPase_dom"/>
</dbReference>
<feature type="domain" description="Response regulatory" evidence="10">
    <location>
        <begin position="1463"/>
        <end position="1585"/>
    </location>
</feature>
<dbReference type="GO" id="GO:0000155">
    <property type="term" value="F:phosphorelay sensor kinase activity"/>
    <property type="evidence" value="ECO:0007669"/>
    <property type="project" value="InterPro"/>
</dbReference>
<dbReference type="Proteomes" id="UP000037848">
    <property type="component" value="Unassembled WGS sequence"/>
</dbReference>
<organism evidence="13 14">
    <name type="scientific">Pseudoalteromonas porphyrae</name>
    <dbReference type="NCBI Taxonomy" id="187330"/>
    <lineage>
        <taxon>Bacteria</taxon>
        <taxon>Pseudomonadati</taxon>
        <taxon>Pseudomonadota</taxon>
        <taxon>Gammaproteobacteria</taxon>
        <taxon>Alteromonadales</taxon>
        <taxon>Pseudoalteromonadaceae</taxon>
        <taxon>Pseudoalteromonas</taxon>
    </lineage>
</organism>
<dbReference type="PROSITE" id="PS50112">
    <property type="entry name" value="PAS"/>
    <property type="match status" value="3"/>
</dbReference>
<dbReference type="InterPro" id="IPR003661">
    <property type="entry name" value="HisK_dim/P_dom"/>
</dbReference>
<dbReference type="Gene3D" id="6.10.340.10">
    <property type="match status" value="1"/>
</dbReference>
<feature type="domain" description="PAS" evidence="11">
    <location>
        <begin position="623"/>
        <end position="698"/>
    </location>
</feature>
<protein>
    <recommendedName>
        <fullName evidence="2">histidine kinase</fullName>
        <ecNumber evidence="2">2.7.13.3</ecNumber>
    </recommendedName>
</protein>
<feature type="domain" description="PAC" evidence="12">
    <location>
        <begin position="701"/>
        <end position="753"/>
    </location>
</feature>
<feature type="modified residue" description="4-aspartylphosphate" evidence="7">
    <location>
        <position position="1515"/>
    </location>
</feature>
<dbReference type="Pfam" id="PF01590">
    <property type="entry name" value="GAF"/>
    <property type="match status" value="1"/>
</dbReference>
<dbReference type="CDD" id="cd00082">
    <property type="entry name" value="HisKA"/>
    <property type="match status" value="1"/>
</dbReference>
<dbReference type="SMART" id="SM00387">
    <property type="entry name" value="HATPase_c"/>
    <property type="match status" value="1"/>
</dbReference>
<dbReference type="InterPro" id="IPR011006">
    <property type="entry name" value="CheY-like_superfamily"/>
</dbReference>
<dbReference type="InterPro" id="IPR036097">
    <property type="entry name" value="HisK_dim/P_sf"/>
</dbReference>
<evidence type="ECO:0000256" key="3">
    <source>
        <dbReference type="ARBA" id="ARBA00022553"/>
    </source>
</evidence>
<dbReference type="InterPro" id="IPR000700">
    <property type="entry name" value="PAS-assoc_C"/>
</dbReference>
<dbReference type="InterPro" id="IPR001610">
    <property type="entry name" value="PAC"/>
</dbReference>
<keyword evidence="6" id="KW-0902">Two-component regulatory system</keyword>